<name>A0A934SET8_9BACT</name>
<feature type="transmembrane region" description="Helical" evidence="1">
    <location>
        <begin position="124"/>
        <end position="142"/>
    </location>
</feature>
<dbReference type="Proteomes" id="UP000603141">
    <property type="component" value="Unassembled WGS sequence"/>
</dbReference>
<feature type="transmembrane region" description="Helical" evidence="1">
    <location>
        <begin position="68"/>
        <end position="89"/>
    </location>
</feature>
<keyword evidence="1" id="KW-0472">Membrane</keyword>
<evidence type="ECO:0000313" key="2">
    <source>
        <dbReference type="EMBL" id="MBK1884589.1"/>
    </source>
</evidence>
<accession>A0A934SET8</accession>
<gene>
    <name evidence="2" type="ORF">JIN85_19390</name>
</gene>
<reference evidence="2" key="1">
    <citation type="submission" date="2021-01" db="EMBL/GenBank/DDBJ databases">
        <title>Modified the classification status of verrucomicrobia.</title>
        <authorList>
            <person name="Feng X."/>
        </authorList>
    </citation>
    <scope>NUCLEOTIDE SEQUENCE</scope>
    <source>
        <strain evidence="2">KCTC 22041</strain>
    </source>
</reference>
<feature type="transmembrane region" description="Helical" evidence="1">
    <location>
        <begin position="12"/>
        <end position="33"/>
    </location>
</feature>
<dbReference type="EMBL" id="JAENIJ010000062">
    <property type="protein sequence ID" value="MBK1884589.1"/>
    <property type="molecule type" value="Genomic_DNA"/>
</dbReference>
<proteinExistence type="predicted"/>
<keyword evidence="1" id="KW-1133">Transmembrane helix</keyword>
<evidence type="ECO:0000256" key="1">
    <source>
        <dbReference type="SAM" id="Phobius"/>
    </source>
</evidence>
<comment type="caution">
    <text evidence="2">The sequence shown here is derived from an EMBL/GenBank/DDBJ whole genome shotgun (WGS) entry which is preliminary data.</text>
</comment>
<keyword evidence="1" id="KW-0812">Transmembrane</keyword>
<protein>
    <submittedName>
        <fullName evidence="2">Uncharacterized protein</fullName>
    </submittedName>
</protein>
<dbReference type="AlphaFoldDB" id="A0A934SET8"/>
<organism evidence="2 3">
    <name type="scientific">Luteolibacter pohnpeiensis</name>
    <dbReference type="NCBI Taxonomy" id="454153"/>
    <lineage>
        <taxon>Bacteria</taxon>
        <taxon>Pseudomonadati</taxon>
        <taxon>Verrucomicrobiota</taxon>
        <taxon>Verrucomicrobiia</taxon>
        <taxon>Verrucomicrobiales</taxon>
        <taxon>Verrucomicrobiaceae</taxon>
        <taxon>Luteolibacter</taxon>
    </lineage>
</organism>
<feature type="transmembrane region" description="Helical" evidence="1">
    <location>
        <begin position="101"/>
        <end position="118"/>
    </location>
</feature>
<keyword evidence="3" id="KW-1185">Reference proteome</keyword>
<evidence type="ECO:0000313" key="3">
    <source>
        <dbReference type="Proteomes" id="UP000603141"/>
    </source>
</evidence>
<sequence>MITQEEAVVTGFWNPFTRLSALFIVSYFAGIFYPLPETLFHLAIGPRTYGATTVIHIPRFVDWTAVPLIGTLLLSTALLSFPLYFFCIVCSALDRWDLRKTIILGAAVSFSVLFTKDVSPSGEVLFEFVVFLSSTIVFFWIASRITNRFAELAVGGNGG</sequence>